<feature type="domain" description="Neprosin PEP catalytic" evidence="1">
    <location>
        <begin position="295"/>
        <end position="528"/>
    </location>
</feature>
<dbReference type="AlphaFoldDB" id="A0A843U9L4"/>
<accession>A0A843U9L4</accession>
<evidence type="ECO:0000313" key="3">
    <source>
        <dbReference type="Proteomes" id="UP000652761"/>
    </source>
</evidence>
<name>A0A843U9L4_COLES</name>
<dbReference type="PROSITE" id="PS52045">
    <property type="entry name" value="NEPROSIN_PEP_CD"/>
    <property type="match status" value="1"/>
</dbReference>
<dbReference type="Pfam" id="PF03080">
    <property type="entry name" value="Neprosin"/>
    <property type="match status" value="1"/>
</dbReference>
<dbReference type="InterPro" id="IPR004314">
    <property type="entry name" value="Neprosin"/>
</dbReference>
<dbReference type="PANTHER" id="PTHR31589:SF110">
    <property type="entry name" value="PROTEIN, PUTATIVE (DUF239)-RELATED"/>
    <property type="match status" value="1"/>
</dbReference>
<dbReference type="Proteomes" id="UP000652761">
    <property type="component" value="Unassembled WGS sequence"/>
</dbReference>
<evidence type="ECO:0000259" key="1">
    <source>
        <dbReference type="PROSITE" id="PS52045"/>
    </source>
</evidence>
<dbReference type="PANTHER" id="PTHR31589">
    <property type="entry name" value="PROTEIN, PUTATIVE (DUF239)-RELATED-RELATED"/>
    <property type="match status" value="1"/>
</dbReference>
<proteinExistence type="predicted"/>
<evidence type="ECO:0000313" key="2">
    <source>
        <dbReference type="EMBL" id="MQL78787.1"/>
    </source>
</evidence>
<protein>
    <recommendedName>
        <fullName evidence="1">Neprosin PEP catalytic domain-containing protein</fullName>
    </recommendedName>
</protein>
<gene>
    <name evidence="2" type="ORF">Taro_011229</name>
</gene>
<comment type="caution">
    <text evidence="2">The sequence shown here is derived from an EMBL/GenBank/DDBJ whole genome shotgun (WGS) entry which is preliminary data.</text>
</comment>
<dbReference type="InterPro" id="IPR053168">
    <property type="entry name" value="Glutamic_endopeptidase"/>
</dbReference>
<organism evidence="2 3">
    <name type="scientific">Colocasia esculenta</name>
    <name type="common">Wild taro</name>
    <name type="synonym">Arum esculentum</name>
    <dbReference type="NCBI Taxonomy" id="4460"/>
    <lineage>
        <taxon>Eukaryota</taxon>
        <taxon>Viridiplantae</taxon>
        <taxon>Streptophyta</taxon>
        <taxon>Embryophyta</taxon>
        <taxon>Tracheophyta</taxon>
        <taxon>Spermatophyta</taxon>
        <taxon>Magnoliopsida</taxon>
        <taxon>Liliopsida</taxon>
        <taxon>Araceae</taxon>
        <taxon>Aroideae</taxon>
        <taxon>Colocasieae</taxon>
        <taxon>Colocasia</taxon>
    </lineage>
</organism>
<sequence>MGKDPSKDMKHHVHDKQTIMKIIENVNCCLPPLPAARCACSSAQPPPPPPVVIMLAYLDLSGQNRPSPPFRCLVPSRYPHRCCPCLARSLGPRSIRRRRGCQSRSCRDEAHGRVKQRIATGYPVAVQVAVVRPGAIGEPAGLAWFGDGNAAVRPVAFMTRPKSRPRHSCYRGVSRRTARDTAAFSLALPSRRIAALRGRRRPLFRSGAQTLAGVRATMVVVILRSLRCSLKPNYPGKPNNHVIEASRPWNLSKSCPPGSIPVERTQRNSHFGRNLSINHWYMAPHHFRQHTGRNSFEDGSEVHEYSTIRLHGNFYGAKASINVWNPKTEKQNELSVSQIWVASEDLVTSLEAGWMVNHYLTGCYNIDCPGFVQTNRNTLLSTYLRPVSVYGGPQYVIDIEIFKDRITGNWWLRRQGVDMGYWPNQLVPSLAGGARRIDFGGEIAYIKSGAHTSTDMGSGHYPYEGFSKSSFFRKVEVLDPSYVYRNPEHASVSVDNGGCYDLEIGRKQDGPWGYFFFYGGPGRSEKCS</sequence>
<dbReference type="EMBL" id="NMUH01000417">
    <property type="protein sequence ID" value="MQL78787.1"/>
    <property type="molecule type" value="Genomic_DNA"/>
</dbReference>
<keyword evidence="3" id="KW-1185">Reference proteome</keyword>
<dbReference type="OrthoDB" id="1858978at2759"/>
<reference evidence="2" key="1">
    <citation type="submission" date="2017-07" db="EMBL/GenBank/DDBJ databases">
        <title>Taro Niue Genome Assembly and Annotation.</title>
        <authorList>
            <person name="Atibalentja N."/>
            <person name="Keating K."/>
            <person name="Fields C.J."/>
        </authorList>
    </citation>
    <scope>NUCLEOTIDE SEQUENCE</scope>
    <source>
        <strain evidence="2">Niue_2</strain>
        <tissue evidence="2">Leaf</tissue>
    </source>
</reference>